<gene>
    <name evidence="6" type="ORF">GCM10009851_19920</name>
</gene>
<keyword evidence="3" id="KW-0804">Transcription</keyword>
<dbReference type="Proteomes" id="UP001500929">
    <property type="component" value="Unassembled WGS sequence"/>
</dbReference>
<dbReference type="EMBL" id="BAAAQY010000005">
    <property type="protein sequence ID" value="GAA2234894.1"/>
    <property type="molecule type" value="Genomic_DNA"/>
</dbReference>
<evidence type="ECO:0000256" key="3">
    <source>
        <dbReference type="ARBA" id="ARBA00023163"/>
    </source>
</evidence>
<dbReference type="CDD" id="cd07377">
    <property type="entry name" value="WHTH_GntR"/>
    <property type="match status" value="1"/>
</dbReference>
<reference evidence="7" key="1">
    <citation type="journal article" date="2019" name="Int. J. Syst. Evol. Microbiol.">
        <title>The Global Catalogue of Microorganisms (GCM) 10K type strain sequencing project: providing services to taxonomists for standard genome sequencing and annotation.</title>
        <authorList>
            <consortium name="The Broad Institute Genomics Platform"/>
            <consortium name="The Broad Institute Genome Sequencing Center for Infectious Disease"/>
            <person name="Wu L."/>
            <person name="Ma J."/>
        </authorList>
    </citation>
    <scope>NUCLEOTIDE SEQUENCE [LARGE SCALE GENOMIC DNA]</scope>
    <source>
        <strain evidence="7">JCM 16117</strain>
    </source>
</reference>
<name>A0ABP5QIY0_9MICO</name>
<feature type="compositionally biased region" description="Low complexity" evidence="4">
    <location>
        <begin position="306"/>
        <end position="317"/>
    </location>
</feature>
<organism evidence="6 7">
    <name type="scientific">Herbiconiux moechotypicola</name>
    <dbReference type="NCBI Taxonomy" id="637393"/>
    <lineage>
        <taxon>Bacteria</taxon>
        <taxon>Bacillati</taxon>
        <taxon>Actinomycetota</taxon>
        <taxon>Actinomycetes</taxon>
        <taxon>Micrococcales</taxon>
        <taxon>Microbacteriaceae</taxon>
        <taxon>Herbiconiux</taxon>
    </lineage>
</organism>
<dbReference type="InterPro" id="IPR036388">
    <property type="entry name" value="WH-like_DNA-bd_sf"/>
</dbReference>
<dbReference type="PANTHER" id="PTHR38445">
    <property type="entry name" value="HTH-TYPE TRANSCRIPTIONAL REPRESSOR YTRA"/>
    <property type="match status" value="1"/>
</dbReference>
<evidence type="ECO:0000313" key="6">
    <source>
        <dbReference type="EMBL" id="GAA2234894.1"/>
    </source>
</evidence>
<keyword evidence="7" id="KW-1185">Reference proteome</keyword>
<dbReference type="PANTHER" id="PTHR38445:SF9">
    <property type="entry name" value="HTH-TYPE TRANSCRIPTIONAL REPRESSOR YTRA"/>
    <property type="match status" value="1"/>
</dbReference>
<evidence type="ECO:0000256" key="4">
    <source>
        <dbReference type="SAM" id="MobiDB-lite"/>
    </source>
</evidence>
<dbReference type="PROSITE" id="PS50949">
    <property type="entry name" value="HTH_GNTR"/>
    <property type="match status" value="1"/>
</dbReference>
<evidence type="ECO:0000256" key="1">
    <source>
        <dbReference type="ARBA" id="ARBA00023015"/>
    </source>
</evidence>
<comment type="caution">
    <text evidence="6">The sequence shown here is derived from an EMBL/GenBank/DDBJ whole genome shotgun (WGS) entry which is preliminary data.</text>
</comment>
<feature type="domain" description="HTH gntR-type" evidence="5">
    <location>
        <begin position="5"/>
        <end position="73"/>
    </location>
</feature>
<dbReference type="InterPro" id="IPR000524">
    <property type="entry name" value="Tscrpt_reg_HTH_GntR"/>
</dbReference>
<dbReference type="InterPro" id="IPR036390">
    <property type="entry name" value="WH_DNA-bd_sf"/>
</dbReference>
<protein>
    <recommendedName>
        <fullName evidence="5">HTH gntR-type domain-containing protein</fullName>
    </recommendedName>
</protein>
<evidence type="ECO:0000256" key="2">
    <source>
        <dbReference type="ARBA" id="ARBA00023125"/>
    </source>
</evidence>
<dbReference type="SMART" id="SM00345">
    <property type="entry name" value="HTH_GNTR"/>
    <property type="match status" value="1"/>
</dbReference>
<evidence type="ECO:0000259" key="5">
    <source>
        <dbReference type="PROSITE" id="PS50949"/>
    </source>
</evidence>
<evidence type="ECO:0000313" key="7">
    <source>
        <dbReference type="Proteomes" id="UP001500929"/>
    </source>
</evidence>
<proteinExistence type="predicted"/>
<dbReference type="RefSeq" id="WP_259479469.1">
    <property type="nucleotide sequence ID" value="NZ_BAAAQY010000005.1"/>
</dbReference>
<keyword evidence="2" id="KW-0238">DNA-binding</keyword>
<keyword evidence="1" id="KW-0805">Transcription regulation</keyword>
<dbReference type="Pfam" id="PF00392">
    <property type="entry name" value="GntR"/>
    <property type="match status" value="1"/>
</dbReference>
<dbReference type="SUPFAM" id="SSF46785">
    <property type="entry name" value="Winged helix' DNA-binding domain"/>
    <property type="match status" value="1"/>
</dbReference>
<dbReference type="Gene3D" id="1.10.10.10">
    <property type="entry name" value="Winged helix-like DNA-binding domain superfamily/Winged helix DNA-binding domain"/>
    <property type="match status" value="1"/>
</dbReference>
<accession>A0ABP5QIY0</accession>
<feature type="region of interest" description="Disordered" evidence="4">
    <location>
        <begin position="306"/>
        <end position="326"/>
    </location>
</feature>
<sequence length="326" mass="35208">MIDEVLTVSDVYRSLLERLSAGRYAPGTKLPSCRALAEELGSNPSTVDRALKRLVEVGLVRTVPRRGSFVVQAGTAAVHSRDEIADELGRVLAKAWRSGIVLDDIRQLVAQAVGQLEESPKVAFVECNRRDLDHMHALVREATGIEVQPVLIDDAWGRRLDEEFDVVTTPIFHLDDLGDIVTGFDRVVEVNFVASQSVMRRLVALRSAPRMVAAAPTARGVSWMTALVGQYYAGAIEPFHIGVDDPSRLVGADVVVMNNAARLPDGWETRVPEIVSVEWELDPRFAGTFRGRIDEVLAARATAAAGASSGPVPASASLTTLDPGAP</sequence>